<feature type="region of interest" description="Disordered" evidence="1">
    <location>
        <begin position="350"/>
        <end position="376"/>
    </location>
</feature>
<evidence type="ECO:0000313" key="4">
    <source>
        <dbReference type="Proteomes" id="UP001601992"/>
    </source>
</evidence>
<dbReference type="Proteomes" id="UP001601992">
    <property type="component" value="Unassembled WGS sequence"/>
</dbReference>
<name>A0ABW6SDS1_9NOCA</name>
<keyword evidence="2" id="KW-1133">Transmembrane helix</keyword>
<keyword evidence="4" id="KW-1185">Reference proteome</keyword>
<gene>
    <name evidence="3" type="ORF">ACFYXQ_42605</name>
</gene>
<keyword evidence="2" id="KW-0812">Transmembrane</keyword>
<comment type="caution">
    <text evidence="3">The sequence shown here is derived from an EMBL/GenBank/DDBJ whole genome shotgun (WGS) entry which is preliminary data.</text>
</comment>
<dbReference type="EMBL" id="JBIAQY010000027">
    <property type="protein sequence ID" value="MFF3574462.1"/>
    <property type="molecule type" value="Genomic_DNA"/>
</dbReference>
<feature type="region of interest" description="Disordered" evidence="1">
    <location>
        <begin position="406"/>
        <end position="458"/>
    </location>
</feature>
<evidence type="ECO:0008006" key="5">
    <source>
        <dbReference type="Google" id="ProtNLM"/>
    </source>
</evidence>
<protein>
    <recommendedName>
        <fullName evidence="5">Proteins of 100 residues with WXG</fullName>
    </recommendedName>
</protein>
<evidence type="ECO:0000256" key="1">
    <source>
        <dbReference type="SAM" id="MobiDB-lite"/>
    </source>
</evidence>
<proteinExistence type="predicted"/>
<keyword evidence="2" id="KW-0472">Membrane</keyword>
<accession>A0ABW6SDS1</accession>
<dbReference type="RefSeq" id="WP_387406843.1">
    <property type="nucleotide sequence ID" value="NZ_JBIAQY010000027.1"/>
</dbReference>
<feature type="transmembrane region" description="Helical" evidence="2">
    <location>
        <begin position="257"/>
        <end position="281"/>
    </location>
</feature>
<feature type="transmembrane region" description="Helical" evidence="2">
    <location>
        <begin position="324"/>
        <end position="345"/>
    </location>
</feature>
<organism evidence="3 4">
    <name type="scientific">Nocardia jiangxiensis</name>
    <dbReference type="NCBI Taxonomy" id="282685"/>
    <lineage>
        <taxon>Bacteria</taxon>
        <taxon>Bacillati</taxon>
        <taxon>Actinomycetota</taxon>
        <taxon>Actinomycetes</taxon>
        <taxon>Mycobacteriales</taxon>
        <taxon>Nocardiaceae</taxon>
        <taxon>Nocardia</taxon>
    </lineage>
</organism>
<feature type="region of interest" description="Disordered" evidence="1">
    <location>
        <begin position="102"/>
        <end position="122"/>
    </location>
</feature>
<evidence type="ECO:0000256" key="2">
    <source>
        <dbReference type="SAM" id="Phobius"/>
    </source>
</evidence>
<feature type="transmembrane region" description="Helical" evidence="2">
    <location>
        <begin position="293"/>
        <end position="318"/>
    </location>
</feature>
<reference evidence="3 4" key="1">
    <citation type="submission" date="2024-10" db="EMBL/GenBank/DDBJ databases">
        <title>The Natural Products Discovery Center: Release of the First 8490 Sequenced Strains for Exploring Actinobacteria Biosynthetic Diversity.</title>
        <authorList>
            <person name="Kalkreuter E."/>
            <person name="Kautsar S.A."/>
            <person name="Yang D."/>
            <person name="Bader C.D."/>
            <person name="Teijaro C.N."/>
            <person name="Fluegel L."/>
            <person name="Davis C.M."/>
            <person name="Simpson J.R."/>
            <person name="Lauterbach L."/>
            <person name="Steele A.D."/>
            <person name="Gui C."/>
            <person name="Meng S."/>
            <person name="Li G."/>
            <person name="Viehrig K."/>
            <person name="Ye F."/>
            <person name="Su P."/>
            <person name="Kiefer A.F."/>
            <person name="Nichols A."/>
            <person name="Cepeda A.J."/>
            <person name="Yan W."/>
            <person name="Fan B."/>
            <person name="Jiang Y."/>
            <person name="Adhikari A."/>
            <person name="Zheng C.-J."/>
            <person name="Schuster L."/>
            <person name="Cowan T.M."/>
            <person name="Smanski M.J."/>
            <person name="Chevrette M.G."/>
            <person name="De Carvalho L.P.S."/>
            <person name="Shen B."/>
        </authorList>
    </citation>
    <scope>NUCLEOTIDE SEQUENCE [LARGE SCALE GENOMIC DNA]</scope>
    <source>
        <strain evidence="3 4">NPDC002593</strain>
    </source>
</reference>
<sequence length="458" mass="47307">MAPDPSLKVDPTVYTAAATECYNLAKDFGTAFDPFYQVLFDSSGMAGDYAQVKTWAGAYDKHVSDFVTMATTFANAVQNMGDLLSYAAYNYASSEYFNTVDVRGDTSNNPPPVQPQVSSPLYGAENPVLIPDSVLGHPGAGITTDIPGLLDHISHPVPNGDTTLLKTAADAWKSFTGNQTVQNASSTLGKISTTLTTDLKAPDLDHFADHFTTLAKGAGDLHSAATDLTPLVTDHHQKLDALRGDISSQTNGLLVELAGIAAAVVVVVVITTIFTAGLGLAGGDEAEVGAGTAAGASAIAAVGEAISTAISGFVAAVLEGAAAAFAGVTALSVTGLAAIAAISVMTVSGDSAESSDDSSDATPKVNDRTGAQDMLNKDATLEKDKDSVIRSKAGGRTEAQREFDEIAEGHEVKTYPNGTKVVRLPDGSDVSLRGSSDGRDTISIQQKGQPDAKYRFNP</sequence>
<evidence type="ECO:0000313" key="3">
    <source>
        <dbReference type="EMBL" id="MFF3574462.1"/>
    </source>
</evidence>